<gene>
    <name evidence="2" type="ORF">SAMN05660703_3056</name>
</gene>
<evidence type="ECO:0008006" key="4">
    <source>
        <dbReference type="Google" id="ProtNLM"/>
    </source>
</evidence>
<dbReference type="STRING" id="504486.SAMN05660703_3056"/>
<evidence type="ECO:0000256" key="1">
    <source>
        <dbReference type="SAM" id="SignalP"/>
    </source>
</evidence>
<feature type="signal peptide" evidence="1">
    <location>
        <begin position="1"/>
        <end position="19"/>
    </location>
</feature>
<dbReference type="AlphaFoldDB" id="A0A1W2CLS5"/>
<accession>A0A1W2CLS5</accession>
<dbReference type="RefSeq" id="WP_084063022.1">
    <property type="nucleotide sequence ID" value="NZ_FWXO01000007.1"/>
</dbReference>
<proteinExistence type="predicted"/>
<feature type="chain" id="PRO_5012393513" description="DUF4252 domain-containing protein" evidence="1">
    <location>
        <begin position="20"/>
        <end position="187"/>
    </location>
</feature>
<dbReference type="Proteomes" id="UP000192360">
    <property type="component" value="Unassembled WGS sequence"/>
</dbReference>
<dbReference type="InterPro" id="IPR025348">
    <property type="entry name" value="DUF4252"/>
</dbReference>
<evidence type="ECO:0000313" key="2">
    <source>
        <dbReference type="EMBL" id="SMC86169.1"/>
    </source>
</evidence>
<dbReference type="Pfam" id="PF14060">
    <property type="entry name" value="DUF4252"/>
    <property type="match status" value="1"/>
</dbReference>
<dbReference type="EMBL" id="FWXO01000007">
    <property type="protein sequence ID" value="SMC86169.1"/>
    <property type="molecule type" value="Genomic_DNA"/>
</dbReference>
<organism evidence="2 3">
    <name type="scientific">Cellulophaga tyrosinoxydans</name>
    <dbReference type="NCBI Taxonomy" id="504486"/>
    <lineage>
        <taxon>Bacteria</taxon>
        <taxon>Pseudomonadati</taxon>
        <taxon>Bacteroidota</taxon>
        <taxon>Flavobacteriia</taxon>
        <taxon>Flavobacteriales</taxon>
        <taxon>Flavobacteriaceae</taxon>
        <taxon>Cellulophaga</taxon>
    </lineage>
</organism>
<keyword evidence="3" id="KW-1185">Reference proteome</keyword>
<dbReference type="OrthoDB" id="705638at2"/>
<protein>
    <recommendedName>
        <fullName evidence="4">DUF4252 domain-containing protein</fullName>
    </recommendedName>
</protein>
<keyword evidence="1" id="KW-0732">Signal</keyword>
<sequence length="187" mass="20799">MKKSLILIALIVLPTLGFSQDIFDKYAENNDVTYVAMQPKMFQMLAKMSISGDDPESKDFFSLVNSITSFKVITTESAAISKDLDTWVAKKLSSATYQELMRVRDGDSNVKFYVKEGKDSDHVKELLMLVTGLKDRKELQDVDLNGHKVETVLLSLTGDIDLKKIATLTEKMNLPGGSQLGKASNKK</sequence>
<evidence type="ECO:0000313" key="3">
    <source>
        <dbReference type="Proteomes" id="UP000192360"/>
    </source>
</evidence>
<reference evidence="2 3" key="1">
    <citation type="submission" date="2017-04" db="EMBL/GenBank/DDBJ databases">
        <authorList>
            <person name="Afonso C.L."/>
            <person name="Miller P.J."/>
            <person name="Scott M.A."/>
            <person name="Spackman E."/>
            <person name="Goraichik I."/>
            <person name="Dimitrov K.M."/>
            <person name="Suarez D.L."/>
            <person name="Swayne D.E."/>
        </authorList>
    </citation>
    <scope>NUCLEOTIDE SEQUENCE [LARGE SCALE GENOMIC DNA]</scope>
    <source>
        <strain evidence="2 3">DSM 21164</strain>
    </source>
</reference>
<name>A0A1W2CLS5_9FLAO</name>